<dbReference type="EMBL" id="JAGPYM010000068">
    <property type="protein sequence ID" value="KAH6869636.1"/>
    <property type="molecule type" value="Genomic_DNA"/>
</dbReference>
<name>A0A9P8VQK1_9HYPO</name>
<accession>A0A9P8VQK1</accession>
<gene>
    <name evidence="1" type="ORF">B0T10DRAFT_418283</name>
</gene>
<dbReference type="AlphaFoldDB" id="A0A9P8VQK1"/>
<dbReference type="OrthoDB" id="5242801at2759"/>
<reference evidence="1 2" key="1">
    <citation type="journal article" date="2021" name="Nat. Commun.">
        <title>Genetic determinants of endophytism in the Arabidopsis root mycobiome.</title>
        <authorList>
            <person name="Mesny F."/>
            <person name="Miyauchi S."/>
            <person name="Thiergart T."/>
            <person name="Pickel B."/>
            <person name="Atanasova L."/>
            <person name="Karlsson M."/>
            <person name="Huettel B."/>
            <person name="Barry K.W."/>
            <person name="Haridas S."/>
            <person name="Chen C."/>
            <person name="Bauer D."/>
            <person name="Andreopoulos W."/>
            <person name="Pangilinan J."/>
            <person name="LaButti K."/>
            <person name="Riley R."/>
            <person name="Lipzen A."/>
            <person name="Clum A."/>
            <person name="Drula E."/>
            <person name="Henrissat B."/>
            <person name="Kohler A."/>
            <person name="Grigoriev I.V."/>
            <person name="Martin F.M."/>
            <person name="Hacquard S."/>
        </authorList>
    </citation>
    <scope>NUCLEOTIDE SEQUENCE [LARGE SCALE GENOMIC DNA]</scope>
    <source>
        <strain evidence="1 2">MPI-CAGE-CH-0241</strain>
    </source>
</reference>
<proteinExistence type="predicted"/>
<keyword evidence="2" id="KW-1185">Reference proteome</keyword>
<organism evidence="1 2">
    <name type="scientific">Thelonectria olida</name>
    <dbReference type="NCBI Taxonomy" id="1576542"/>
    <lineage>
        <taxon>Eukaryota</taxon>
        <taxon>Fungi</taxon>
        <taxon>Dikarya</taxon>
        <taxon>Ascomycota</taxon>
        <taxon>Pezizomycotina</taxon>
        <taxon>Sordariomycetes</taxon>
        <taxon>Hypocreomycetidae</taxon>
        <taxon>Hypocreales</taxon>
        <taxon>Nectriaceae</taxon>
        <taxon>Thelonectria</taxon>
    </lineage>
</organism>
<dbReference type="Proteomes" id="UP000777438">
    <property type="component" value="Unassembled WGS sequence"/>
</dbReference>
<sequence>MEDLAASVEYKATARNGDPLRLDSDNPCDETAEAPIALSEALSRLLLNDIEPWHPRKLETPSSSAINHSWRGRSVVGGAPIYRPIRRARKWSEVEALRTRQKARAIRVYHKLLGADPLHTFAKNCEKVMADWSSLKSETALPNIASSSDLRIIHAFKAVDSVICGRKGSTLLRRLAYIQLMRLFAFLEDVIRFERKTGQVVWGRYSRGASVALDIYMSAQEDASNPDNLRRQLKERKRAGRSWEDLSKPSPLLVLMYSEAAESVM</sequence>
<comment type="caution">
    <text evidence="1">The sequence shown here is derived from an EMBL/GenBank/DDBJ whole genome shotgun (WGS) entry which is preliminary data.</text>
</comment>
<protein>
    <submittedName>
        <fullName evidence="1">Uncharacterized protein</fullName>
    </submittedName>
</protein>
<evidence type="ECO:0000313" key="2">
    <source>
        <dbReference type="Proteomes" id="UP000777438"/>
    </source>
</evidence>
<evidence type="ECO:0000313" key="1">
    <source>
        <dbReference type="EMBL" id="KAH6869636.1"/>
    </source>
</evidence>